<accession>A0ABT7IAV8</accession>
<protein>
    <recommendedName>
        <fullName evidence="1">GPI inositol-deacylase PGAP1-like alpha/beta domain-containing protein</fullName>
    </recommendedName>
</protein>
<dbReference type="Proteomes" id="UP001227964">
    <property type="component" value="Unassembled WGS sequence"/>
</dbReference>
<dbReference type="InterPro" id="IPR012908">
    <property type="entry name" value="PGAP1-ab_dom-like"/>
</dbReference>
<sequence length="302" mass="33234">MDTNTSPAWQRHASAILSGFFGDWLEARNNPLAMPMTVFHGHEPVNPGSPDLENPGSTLCLSIHGLMELESVWAIPGRDGAHYGSLLAAENSDITPLTLRYNSGRPIWHNGETLADMLDALVSHWPVPVERIILIGHSMGGLLIRSASHFGQLHGHHWVEQLRDCVYIGSPHDGSWLARGAMATADRMNKAPRDYLRVLGEVIDLRSEGIRNLSRGEVLSSEDGEPPLLPGARHYVVCGLLARTREHPVNALFGDALVQESSARGRERKGWALTGEASFPGVDHIRLAHHPDVADQLREWLL</sequence>
<dbReference type="SUPFAM" id="SSF53474">
    <property type="entry name" value="alpha/beta-Hydrolases"/>
    <property type="match status" value="1"/>
</dbReference>
<keyword evidence="3" id="KW-1185">Reference proteome</keyword>
<name>A0ABT7IAV8_9GAMM</name>
<gene>
    <name evidence="2" type="ORF">QPM17_07265</name>
</gene>
<evidence type="ECO:0000259" key="1">
    <source>
        <dbReference type="Pfam" id="PF07819"/>
    </source>
</evidence>
<proteinExistence type="predicted"/>
<evidence type="ECO:0000313" key="2">
    <source>
        <dbReference type="EMBL" id="MDL0430917.1"/>
    </source>
</evidence>
<reference evidence="2 3" key="1">
    <citation type="submission" date="2023-06" db="EMBL/GenBank/DDBJ databases">
        <title>Marinobacter azerbaijanicus a moderately halophilic, isolated from Urmia Lake in Azerbaijan region of Iran.</title>
        <authorList>
            <person name="Sanchez-Porro C."/>
            <person name="Aghdam E.M."/>
            <person name="Saheb S.M."/>
            <person name="Tarhriz V."/>
            <person name="Kazemi E."/>
            <person name="Ammozegar M.A."/>
            <person name="Ventosa A."/>
            <person name="Hejazi M.S."/>
        </authorList>
    </citation>
    <scope>NUCLEOTIDE SEQUENCE [LARGE SCALE GENOMIC DNA]</scope>
    <source>
        <strain evidence="2 3">TBZ242</strain>
    </source>
</reference>
<dbReference type="RefSeq" id="WP_285389990.1">
    <property type="nucleotide sequence ID" value="NZ_JASSVS010000003.1"/>
</dbReference>
<dbReference type="InterPro" id="IPR029058">
    <property type="entry name" value="AB_hydrolase_fold"/>
</dbReference>
<dbReference type="Pfam" id="PF07819">
    <property type="entry name" value="PGAP1"/>
    <property type="match status" value="1"/>
</dbReference>
<evidence type="ECO:0000313" key="3">
    <source>
        <dbReference type="Proteomes" id="UP001227964"/>
    </source>
</evidence>
<dbReference type="EMBL" id="JASSVS010000003">
    <property type="protein sequence ID" value="MDL0430917.1"/>
    <property type="molecule type" value="Genomic_DNA"/>
</dbReference>
<dbReference type="Gene3D" id="3.40.50.1820">
    <property type="entry name" value="alpha/beta hydrolase"/>
    <property type="match status" value="1"/>
</dbReference>
<comment type="caution">
    <text evidence="2">The sequence shown here is derived from an EMBL/GenBank/DDBJ whole genome shotgun (WGS) entry which is preliminary data.</text>
</comment>
<organism evidence="2 3">
    <name type="scientific">Marinobacter azerbaijanicus</name>
    <dbReference type="NCBI Taxonomy" id="3050455"/>
    <lineage>
        <taxon>Bacteria</taxon>
        <taxon>Pseudomonadati</taxon>
        <taxon>Pseudomonadota</taxon>
        <taxon>Gammaproteobacteria</taxon>
        <taxon>Pseudomonadales</taxon>
        <taxon>Marinobacteraceae</taxon>
        <taxon>Marinobacter</taxon>
    </lineage>
</organism>
<feature type="domain" description="GPI inositol-deacylase PGAP1-like alpha/beta" evidence="1">
    <location>
        <begin position="128"/>
        <end position="178"/>
    </location>
</feature>